<proteinExistence type="predicted"/>
<protein>
    <submittedName>
        <fullName evidence="1">Uncharacterized protein</fullName>
    </submittedName>
</protein>
<keyword evidence="2" id="KW-1185">Reference proteome</keyword>
<dbReference type="STRING" id="1174501.SAMN05216192_105134"/>
<dbReference type="AlphaFoldDB" id="A0A1G8KFX6"/>
<dbReference type="Proteomes" id="UP000199050">
    <property type="component" value="Unassembled WGS sequence"/>
</dbReference>
<name>A0A1G8KFX6_9BACL</name>
<gene>
    <name evidence="1" type="ORF">SAMN05216192_105134</name>
</gene>
<evidence type="ECO:0000313" key="2">
    <source>
        <dbReference type="Proteomes" id="UP000199050"/>
    </source>
</evidence>
<sequence length="33" mass="3338">MILGCLILALIVVAGGNKAESVAGLNEPDKDGR</sequence>
<organism evidence="1 2">
    <name type="scientific">Paenibacillus typhae</name>
    <dbReference type="NCBI Taxonomy" id="1174501"/>
    <lineage>
        <taxon>Bacteria</taxon>
        <taxon>Bacillati</taxon>
        <taxon>Bacillota</taxon>
        <taxon>Bacilli</taxon>
        <taxon>Bacillales</taxon>
        <taxon>Paenibacillaceae</taxon>
        <taxon>Paenibacillus</taxon>
    </lineage>
</organism>
<reference evidence="2" key="1">
    <citation type="submission" date="2016-10" db="EMBL/GenBank/DDBJ databases">
        <authorList>
            <person name="Varghese N."/>
            <person name="Submissions S."/>
        </authorList>
    </citation>
    <scope>NUCLEOTIDE SEQUENCE [LARGE SCALE GENOMIC DNA]</scope>
    <source>
        <strain evidence="2">CGMCC 1.11012</strain>
    </source>
</reference>
<evidence type="ECO:0000313" key="1">
    <source>
        <dbReference type="EMBL" id="SDI42317.1"/>
    </source>
</evidence>
<dbReference type="EMBL" id="FNDX01000005">
    <property type="protein sequence ID" value="SDI42317.1"/>
    <property type="molecule type" value="Genomic_DNA"/>
</dbReference>
<accession>A0A1G8KFX6</accession>